<dbReference type="EMBL" id="BLAY01000247">
    <property type="protein sequence ID" value="GET43733.1"/>
    <property type="molecule type" value="Genomic_DNA"/>
</dbReference>
<reference evidence="2" key="1">
    <citation type="submission" date="2019-10" db="EMBL/GenBank/DDBJ databases">
        <title>Draft genome sequece of Microseira wollei NIES-4236.</title>
        <authorList>
            <person name="Yamaguchi H."/>
            <person name="Suzuki S."/>
            <person name="Kawachi M."/>
        </authorList>
    </citation>
    <scope>NUCLEOTIDE SEQUENCE</scope>
    <source>
        <strain evidence="2">NIES-4236</strain>
    </source>
</reference>
<keyword evidence="3" id="KW-1185">Reference proteome</keyword>
<accession>A0AAV3XM48</accession>
<feature type="region of interest" description="Disordered" evidence="1">
    <location>
        <begin position="1"/>
        <end position="27"/>
    </location>
</feature>
<evidence type="ECO:0000313" key="3">
    <source>
        <dbReference type="Proteomes" id="UP001050975"/>
    </source>
</evidence>
<name>A0AAV3XM48_9CYAN</name>
<proteinExistence type="predicted"/>
<dbReference type="Proteomes" id="UP001050975">
    <property type="component" value="Unassembled WGS sequence"/>
</dbReference>
<comment type="caution">
    <text evidence="2">The sequence shown here is derived from an EMBL/GenBank/DDBJ whole genome shotgun (WGS) entry which is preliminary data.</text>
</comment>
<organism evidence="2 3">
    <name type="scientific">Microseira wollei NIES-4236</name>
    <dbReference type="NCBI Taxonomy" id="2530354"/>
    <lineage>
        <taxon>Bacteria</taxon>
        <taxon>Bacillati</taxon>
        <taxon>Cyanobacteriota</taxon>
        <taxon>Cyanophyceae</taxon>
        <taxon>Oscillatoriophycideae</taxon>
        <taxon>Aerosakkonematales</taxon>
        <taxon>Aerosakkonemataceae</taxon>
        <taxon>Microseira</taxon>
    </lineage>
</organism>
<dbReference type="AlphaFoldDB" id="A0AAV3XM48"/>
<gene>
    <name evidence="2" type="ORF">MiSe_85580</name>
</gene>
<protein>
    <submittedName>
        <fullName evidence="2">Uncharacterized protein</fullName>
    </submittedName>
</protein>
<evidence type="ECO:0000256" key="1">
    <source>
        <dbReference type="SAM" id="MobiDB-lite"/>
    </source>
</evidence>
<evidence type="ECO:0000313" key="2">
    <source>
        <dbReference type="EMBL" id="GET43733.1"/>
    </source>
</evidence>
<sequence>MTEGENNANSPCEGEGEGERKTGLTQGRCHHLSFDLDL</sequence>
<feature type="compositionally biased region" description="Polar residues" evidence="1">
    <location>
        <begin position="1"/>
        <end position="10"/>
    </location>
</feature>